<organism evidence="10 11">
    <name type="scientific">Priapulus caudatus</name>
    <name type="common">Priapulid worm</name>
    <dbReference type="NCBI Taxonomy" id="37621"/>
    <lineage>
        <taxon>Eukaryota</taxon>
        <taxon>Metazoa</taxon>
        <taxon>Ecdysozoa</taxon>
        <taxon>Scalidophora</taxon>
        <taxon>Priapulida</taxon>
        <taxon>Priapulimorpha</taxon>
        <taxon>Priapulimorphida</taxon>
        <taxon>Priapulidae</taxon>
        <taxon>Priapulus</taxon>
    </lineage>
</organism>
<dbReference type="Gene3D" id="1.10.10.60">
    <property type="entry name" value="Homeodomain-like"/>
    <property type="match status" value="1"/>
</dbReference>
<evidence type="ECO:0000313" key="10">
    <source>
        <dbReference type="Proteomes" id="UP000695022"/>
    </source>
</evidence>
<evidence type="ECO:0000256" key="8">
    <source>
        <dbReference type="SAM" id="MobiDB-lite"/>
    </source>
</evidence>
<dbReference type="InterPro" id="IPR001356">
    <property type="entry name" value="HD"/>
</dbReference>
<dbReference type="InterPro" id="IPR052497">
    <property type="entry name" value="H2.0_Homeobox_TF"/>
</dbReference>
<dbReference type="PROSITE" id="PS00027">
    <property type="entry name" value="HOMEOBOX_1"/>
    <property type="match status" value="1"/>
</dbReference>
<dbReference type="InterPro" id="IPR020479">
    <property type="entry name" value="HD_metazoa"/>
</dbReference>
<feature type="domain" description="Homeobox" evidence="9">
    <location>
        <begin position="212"/>
        <end position="272"/>
    </location>
</feature>
<dbReference type="CDD" id="cd00086">
    <property type="entry name" value="homeodomain"/>
    <property type="match status" value="1"/>
</dbReference>
<dbReference type="PRINTS" id="PR00024">
    <property type="entry name" value="HOMEOBOX"/>
</dbReference>
<sequence>MYVNGVYLYSPSSSVQHSSYAPYILPWLPQPRGTDAMSKLRSSVSPVAALSREVTHRCQPAESTRATQPSPVLPECRTPAQLTGSSPVGSSELKFGINRILSDDIRPKKVLAPLSGLSTHSDTVHGKYVHRPWPVLQPPCADIRYGHATDHRVDIAGYSNLLGHGTTAAAAAAANALNYSFHVLGQLGSSRESYQDPYSKIDYDTQQPTTKRKRSWTRAVFSNLQRKGLEKRFSVQKYVTKPDRRQLAGLLGLTDAQVKVWFQNRRMKWRHSKEAMQIDEEKAKADAKPNGAKCKLTAKNTKEKSATGDDDDANVTAVRKTTKVSPA</sequence>
<evidence type="ECO:0000256" key="3">
    <source>
        <dbReference type="ARBA" id="ARBA00023155"/>
    </source>
</evidence>
<accession>A0ABM1EIY8</accession>
<feature type="region of interest" description="Disordered" evidence="8">
    <location>
        <begin position="280"/>
        <end position="327"/>
    </location>
</feature>
<evidence type="ECO:0000256" key="7">
    <source>
        <dbReference type="RuleBase" id="RU000682"/>
    </source>
</evidence>
<comment type="similarity">
    <text evidence="5">Belongs to the H2.0 homeobox family.</text>
</comment>
<protein>
    <submittedName>
        <fullName evidence="11">H2.0-like homeobox protein isoform X1</fullName>
    </submittedName>
</protein>
<keyword evidence="2 6" id="KW-0238">DNA-binding</keyword>
<proteinExistence type="inferred from homology"/>
<dbReference type="PROSITE" id="PS50071">
    <property type="entry name" value="HOMEOBOX_2"/>
    <property type="match status" value="1"/>
</dbReference>
<dbReference type="PANTHER" id="PTHR46808:SF1">
    <property type="entry name" value="H2.0-LIKE HOMEOBOX PROTEIN"/>
    <property type="match status" value="1"/>
</dbReference>
<keyword evidence="4 6" id="KW-0539">Nucleus</keyword>
<evidence type="ECO:0000256" key="5">
    <source>
        <dbReference type="ARBA" id="ARBA00038504"/>
    </source>
</evidence>
<evidence type="ECO:0000259" key="9">
    <source>
        <dbReference type="PROSITE" id="PS50071"/>
    </source>
</evidence>
<reference evidence="11" key="1">
    <citation type="submission" date="2025-08" db="UniProtKB">
        <authorList>
            <consortium name="RefSeq"/>
        </authorList>
    </citation>
    <scope>IDENTIFICATION</scope>
</reference>
<evidence type="ECO:0000256" key="1">
    <source>
        <dbReference type="ARBA" id="ARBA00004123"/>
    </source>
</evidence>
<dbReference type="InterPro" id="IPR009057">
    <property type="entry name" value="Homeodomain-like_sf"/>
</dbReference>
<keyword evidence="3 6" id="KW-0371">Homeobox</keyword>
<dbReference type="Proteomes" id="UP000695022">
    <property type="component" value="Unplaced"/>
</dbReference>
<evidence type="ECO:0000256" key="2">
    <source>
        <dbReference type="ARBA" id="ARBA00023125"/>
    </source>
</evidence>
<comment type="subcellular location">
    <subcellularLocation>
        <location evidence="1 6 7">Nucleus</location>
    </subcellularLocation>
</comment>
<dbReference type="SMART" id="SM00389">
    <property type="entry name" value="HOX"/>
    <property type="match status" value="1"/>
</dbReference>
<dbReference type="RefSeq" id="XP_014672159.1">
    <property type="nucleotide sequence ID" value="XM_014816673.1"/>
</dbReference>
<evidence type="ECO:0000256" key="4">
    <source>
        <dbReference type="ARBA" id="ARBA00023242"/>
    </source>
</evidence>
<dbReference type="InterPro" id="IPR017970">
    <property type="entry name" value="Homeobox_CS"/>
</dbReference>
<dbReference type="Pfam" id="PF00046">
    <property type="entry name" value="Homeodomain"/>
    <property type="match status" value="1"/>
</dbReference>
<gene>
    <name evidence="11" type="primary">LOC106812720</name>
</gene>
<feature type="DNA-binding region" description="Homeobox" evidence="6">
    <location>
        <begin position="214"/>
        <end position="273"/>
    </location>
</feature>
<dbReference type="GeneID" id="106812720"/>
<dbReference type="SUPFAM" id="SSF46689">
    <property type="entry name" value="Homeodomain-like"/>
    <property type="match status" value="1"/>
</dbReference>
<evidence type="ECO:0000256" key="6">
    <source>
        <dbReference type="PROSITE-ProRule" id="PRU00108"/>
    </source>
</evidence>
<dbReference type="PANTHER" id="PTHR46808">
    <property type="entry name" value="H2.0-LIKE HOMEOBOX PROTEIN"/>
    <property type="match status" value="1"/>
</dbReference>
<dbReference type="PRINTS" id="PR00031">
    <property type="entry name" value="HTHREPRESSR"/>
</dbReference>
<keyword evidence="10" id="KW-1185">Reference proteome</keyword>
<evidence type="ECO:0000313" key="11">
    <source>
        <dbReference type="RefSeq" id="XP_014672159.1"/>
    </source>
</evidence>
<name>A0ABM1EIY8_PRICU</name>
<dbReference type="InterPro" id="IPR000047">
    <property type="entry name" value="HTH_motif"/>
</dbReference>